<comment type="caution">
    <text evidence="11">The sequence shown here is derived from an EMBL/GenBank/DDBJ whole genome shotgun (WGS) entry which is preliminary data.</text>
</comment>
<evidence type="ECO:0000313" key="12">
    <source>
        <dbReference type="Proteomes" id="UP001292084"/>
    </source>
</evidence>
<evidence type="ECO:0000256" key="7">
    <source>
        <dbReference type="PROSITE-ProRule" id="PRU00473"/>
    </source>
</evidence>
<evidence type="ECO:0000256" key="4">
    <source>
        <dbReference type="ARBA" id="ARBA00022692"/>
    </source>
</evidence>
<keyword evidence="11" id="KW-0282">Flagellum</keyword>
<comment type="subcellular location">
    <subcellularLocation>
        <location evidence="1">Cell membrane</location>
        <topology evidence="1">Single-pass membrane protein</topology>
    </subcellularLocation>
</comment>
<name>A0ABU5KRQ4_9BACL</name>
<keyword evidence="3" id="KW-1003">Cell membrane</keyword>
<evidence type="ECO:0000259" key="10">
    <source>
        <dbReference type="PROSITE" id="PS51123"/>
    </source>
</evidence>
<dbReference type="Pfam" id="PF00691">
    <property type="entry name" value="OmpA"/>
    <property type="match status" value="1"/>
</dbReference>
<dbReference type="InterPro" id="IPR025713">
    <property type="entry name" value="MotB-like_N_dom"/>
</dbReference>
<organism evidence="11 12">
    <name type="scientific">Jeotgalibacillus haloalkalitolerans</name>
    <dbReference type="NCBI Taxonomy" id="3104292"/>
    <lineage>
        <taxon>Bacteria</taxon>
        <taxon>Bacillati</taxon>
        <taxon>Bacillota</taxon>
        <taxon>Bacilli</taxon>
        <taxon>Bacillales</taxon>
        <taxon>Caryophanaceae</taxon>
        <taxon>Jeotgalibacillus</taxon>
    </lineage>
</organism>
<dbReference type="SUPFAM" id="SSF103088">
    <property type="entry name" value="OmpA-like"/>
    <property type="match status" value="1"/>
</dbReference>
<accession>A0ABU5KRQ4</accession>
<dbReference type="PANTHER" id="PTHR30329:SF21">
    <property type="entry name" value="LIPOPROTEIN YIAD-RELATED"/>
    <property type="match status" value="1"/>
</dbReference>
<dbReference type="InterPro" id="IPR036737">
    <property type="entry name" value="OmpA-like_sf"/>
</dbReference>
<keyword evidence="11" id="KW-0966">Cell projection</keyword>
<keyword evidence="11" id="KW-0969">Cilium</keyword>
<keyword evidence="12" id="KW-1185">Reference proteome</keyword>
<dbReference type="Pfam" id="PF13677">
    <property type="entry name" value="MotB_plug"/>
    <property type="match status" value="1"/>
</dbReference>
<dbReference type="InterPro" id="IPR050330">
    <property type="entry name" value="Bact_OuterMem_StrucFunc"/>
</dbReference>
<dbReference type="EMBL" id="JAXQNN010000006">
    <property type="protein sequence ID" value="MDZ5713400.1"/>
    <property type="molecule type" value="Genomic_DNA"/>
</dbReference>
<sequence length="284" mass="32004">MKKRKKRKHDEHMDESWLIPYADILTLLLALFIVMFASSNVDQVKFNQMSQVFNEIFAGGENVLDYASLVETDDTEDDIDNAEGADPEELTEEMTEEMTEEEQQMQELLAEQSERETAAAADLEELQEIQEQINEYIAANSLGELFETELTDEGLLLTIRDNVLFASGSADVRAEYQNIAEDVAGLLEFDPPRNVIITGHTDNVPISTAAFSSNWELSVMRAVNFMKLVIENPNLDPRWFSAKGFGEFQPIASNETEEGRAQNRRVEVLILPRVTSNGTMTNSP</sequence>
<comment type="similarity">
    <text evidence="2">Belongs to the MotB family.</text>
</comment>
<keyword evidence="4 9" id="KW-0812">Transmembrane</keyword>
<keyword evidence="6 7" id="KW-0472">Membrane</keyword>
<evidence type="ECO:0000256" key="8">
    <source>
        <dbReference type="SAM" id="Coils"/>
    </source>
</evidence>
<dbReference type="RefSeq" id="WP_322422365.1">
    <property type="nucleotide sequence ID" value="NZ_JAXQNN010000006.1"/>
</dbReference>
<evidence type="ECO:0000256" key="6">
    <source>
        <dbReference type="ARBA" id="ARBA00023136"/>
    </source>
</evidence>
<evidence type="ECO:0000256" key="2">
    <source>
        <dbReference type="ARBA" id="ARBA00008914"/>
    </source>
</evidence>
<dbReference type="CDD" id="cd07185">
    <property type="entry name" value="OmpA_C-like"/>
    <property type="match status" value="1"/>
</dbReference>
<feature type="domain" description="OmpA-like" evidence="10">
    <location>
        <begin position="152"/>
        <end position="274"/>
    </location>
</feature>
<dbReference type="PROSITE" id="PS51123">
    <property type="entry name" value="OMPA_2"/>
    <property type="match status" value="1"/>
</dbReference>
<feature type="coiled-coil region" evidence="8">
    <location>
        <begin position="91"/>
        <end position="139"/>
    </location>
</feature>
<keyword evidence="8" id="KW-0175">Coiled coil</keyword>
<dbReference type="PANTHER" id="PTHR30329">
    <property type="entry name" value="STATOR ELEMENT OF FLAGELLAR MOTOR COMPLEX"/>
    <property type="match status" value="1"/>
</dbReference>
<evidence type="ECO:0000256" key="1">
    <source>
        <dbReference type="ARBA" id="ARBA00004162"/>
    </source>
</evidence>
<proteinExistence type="inferred from homology"/>
<dbReference type="InterPro" id="IPR006665">
    <property type="entry name" value="OmpA-like"/>
</dbReference>
<evidence type="ECO:0000256" key="9">
    <source>
        <dbReference type="SAM" id="Phobius"/>
    </source>
</evidence>
<protein>
    <submittedName>
        <fullName evidence="11">Flagellar motor protein MotB</fullName>
    </submittedName>
</protein>
<dbReference type="Gene3D" id="3.30.1330.60">
    <property type="entry name" value="OmpA-like domain"/>
    <property type="match status" value="1"/>
</dbReference>
<reference evidence="11 12" key="1">
    <citation type="submission" date="2023-12" db="EMBL/GenBank/DDBJ databases">
        <title>Jeotgalibacillus haloalkaliphilus sp. nov., a novel salt-tolerant bacteria, isolated from the estuary of the Fenhe River into the Yellow River.</title>
        <authorList>
            <person name="Li Y."/>
        </authorList>
    </citation>
    <scope>NUCLEOTIDE SEQUENCE [LARGE SCALE GENOMIC DNA]</scope>
    <source>
        <strain evidence="11 12">HH7-29</strain>
    </source>
</reference>
<dbReference type="Proteomes" id="UP001292084">
    <property type="component" value="Unassembled WGS sequence"/>
</dbReference>
<evidence type="ECO:0000256" key="5">
    <source>
        <dbReference type="ARBA" id="ARBA00022989"/>
    </source>
</evidence>
<keyword evidence="5 9" id="KW-1133">Transmembrane helix</keyword>
<evidence type="ECO:0000313" key="11">
    <source>
        <dbReference type="EMBL" id="MDZ5713400.1"/>
    </source>
</evidence>
<feature type="transmembrane region" description="Helical" evidence="9">
    <location>
        <begin position="21"/>
        <end position="41"/>
    </location>
</feature>
<evidence type="ECO:0000256" key="3">
    <source>
        <dbReference type="ARBA" id="ARBA00022475"/>
    </source>
</evidence>
<gene>
    <name evidence="11" type="ORF">UFB30_14290</name>
</gene>